<evidence type="ECO:0000313" key="3">
    <source>
        <dbReference type="EMBL" id="CAB4218775.1"/>
    </source>
</evidence>
<protein>
    <recommendedName>
        <fullName evidence="4">Holin of 3TMs, for gene-transfer release</fullName>
    </recommendedName>
</protein>
<proteinExistence type="predicted"/>
<gene>
    <name evidence="3" type="ORF">UFOVP1607_41</name>
    <name evidence="2" type="ORF">UFOVP352_21</name>
</gene>
<keyword evidence="1" id="KW-0812">Transmembrane</keyword>
<reference evidence="2" key="1">
    <citation type="submission" date="2020-04" db="EMBL/GenBank/DDBJ databases">
        <authorList>
            <person name="Chiriac C."/>
            <person name="Salcher M."/>
            <person name="Ghai R."/>
            <person name="Kavagutti S V."/>
        </authorList>
    </citation>
    <scope>NUCLEOTIDE SEQUENCE</scope>
</reference>
<feature type="transmembrane region" description="Helical" evidence="1">
    <location>
        <begin position="99"/>
        <end position="116"/>
    </location>
</feature>
<evidence type="ECO:0008006" key="4">
    <source>
        <dbReference type="Google" id="ProtNLM"/>
    </source>
</evidence>
<dbReference type="EMBL" id="LR796365">
    <property type="protein sequence ID" value="CAB4139689.1"/>
    <property type="molecule type" value="Genomic_DNA"/>
</dbReference>
<dbReference type="EMBL" id="LR797466">
    <property type="protein sequence ID" value="CAB4218775.1"/>
    <property type="molecule type" value="Genomic_DNA"/>
</dbReference>
<evidence type="ECO:0000313" key="2">
    <source>
        <dbReference type="EMBL" id="CAB4139689.1"/>
    </source>
</evidence>
<feature type="transmembrane region" description="Helical" evidence="1">
    <location>
        <begin position="123"/>
        <end position="140"/>
    </location>
</feature>
<accession>A0A6J5M7A0</accession>
<sequence length="158" mass="17332">MAIPLLLAPLLSQGLSLVANAVIAKGKEWVEDQTGVNLDQPLSAEDTLKLRQFEITHQEELLKLRIEDKKLDLADIDGARQMNSRINESAYSSWLAKNVPAILSLLVVSVGFFLMAITEQPDVRTAVVGLMTLVLGFYFGSSSSSKTKDETIRTLSVN</sequence>
<name>A0A6J5M7A0_9CAUD</name>
<keyword evidence="1" id="KW-0472">Membrane</keyword>
<evidence type="ECO:0000256" key="1">
    <source>
        <dbReference type="SAM" id="Phobius"/>
    </source>
</evidence>
<keyword evidence="1" id="KW-1133">Transmembrane helix</keyword>
<organism evidence="2">
    <name type="scientific">uncultured Caudovirales phage</name>
    <dbReference type="NCBI Taxonomy" id="2100421"/>
    <lineage>
        <taxon>Viruses</taxon>
        <taxon>Duplodnaviria</taxon>
        <taxon>Heunggongvirae</taxon>
        <taxon>Uroviricota</taxon>
        <taxon>Caudoviricetes</taxon>
        <taxon>Peduoviridae</taxon>
        <taxon>Maltschvirus</taxon>
        <taxon>Maltschvirus maltsch</taxon>
    </lineage>
</organism>